<proteinExistence type="predicted"/>
<sequence length="507" mass="55881">MRVICLALIAALPAFAQEDLDAGAPMEIESFEPAPSMEIESFEAVDAGVAVTPPIETFQSKAWAPTVRVYGWASSYVAVDTRFDSPRGVALAENVAEARLKAVLGVDVKLTDWIRVVLEGRAQVRGATQRDFDRLKGFFEPMLGDAYVDLYTSKVDVRVGNQRIPLGANAALAPADALNPRDLRETAGDPEDALLPVFAVRAQGDLGQLSWLAAYVPFFTPHRLFVFGQDEGVLQPSFGRSLDNTRIDPSIEDYLQERVLETERPPPFLGDIALRLQRKGRVNVGASWVWMNEKTARVTMDPELAQAFNSQAAALSVLNRAQAGETLYRGFYGRQHLFSAEGSALIGPGQLDVDVTYSPRQTFYDADFNPVNKQSITWVASFSQAEDSWLLYSLSYLGMAIPDIGANEQLIFLEPATAAGAAHTGFFHVFLGFVGVSLFDKKLEISVRGAFEPVQRSFSVAPRVTWQGVEGLKIFASAEFYEGNPWSPFGYFSRNDRVLVGARYDFF</sequence>
<dbReference type="Proteomes" id="UP000249061">
    <property type="component" value="Unassembled WGS sequence"/>
</dbReference>
<evidence type="ECO:0008006" key="4">
    <source>
        <dbReference type="Google" id="ProtNLM"/>
    </source>
</evidence>
<dbReference type="AlphaFoldDB" id="A0A2W5T242"/>
<keyword evidence="1" id="KW-0732">Signal</keyword>
<dbReference type="EMBL" id="QFQP01000022">
    <property type="protein sequence ID" value="PZR09132.1"/>
    <property type="molecule type" value="Genomic_DNA"/>
</dbReference>
<name>A0A2W5T242_9BACT</name>
<evidence type="ECO:0000313" key="3">
    <source>
        <dbReference type="Proteomes" id="UP000249061"/>
    </source>
</evidence>
<feature type="chain" id="PRO_5015932039" description="DUF1302 domain-containing protein" evidence="1">
    <location>
        <begin position="17"/>
        <end position="507"/>
    </location>
</feature>
<gene>
    <name evidence="2" type="ORF">DI536_23145</name>
</gene>
<dbReference type="InterPro" id="IPR010727">
    <property type="entry name" value="DUF1302"/>
</dbReference>
<comment type="caution">
    <text evidence="2">The sequence shown here is derived from an EMBL/GenBank/DDBJ whole genome shotgun (WGS) entry which is preliminary data.</text>
</comment>
<dbReference type="Pfam" id="PF06980">
    <property type="entry name" value="DUF1302"/>
    <property type="match status" value="1"/>
</dbReference>
<organism evidence="2 3">
    <name type="scientific">Archangium gephyra</name>
    <dbReference type="NCBI Taxonomy" id="48"/>
    <lineage>
        <taxon>Bacteria</taxon>
        <taxon>Pseudomonadati</taxon>
        <taxon>Myxococcota</taxon>
        <taxon>Myxococcia</taxon>
        <taxon>Myxococcales</taxon>
        <taxon>Cystobacterineae</taxon>
        <taxon>Archangiaceae</taxon>
        <taxon>Archangium</taxon>
    </lineage>
</organism>
<evidence type="ECO:0000256" key="1">
    <source>
        <dbReference type="SAM" id="SignalP"/>
    </source>
</evidence>
<reference evidence="2 3" key="1">
    <citation type="submission" date="2017-08" db="EMBL/GenBank/DDBJ databases">
        <title>Infants hospitalized years apart are colonized by the same room-sourced microbial strains.</title>
        <authorList>
            <person name="Brooks B."/>
            <person name="Olm M.R."/>
            <person name="Firek B.A."/>
            <person name="Baker R."/>
            <person name="Thomas B.C."/>
            <person name="Morowitz M.J."/>
            <person name="Banfield J.F."/>
        </authorList>
    </citation>
    <scope>NUCLEOTIDE SEQUENCE [LARGE SCALE GENOMIC DNA]</scope>
    <source>
        <strain evidence="2">S2_003_000_R2_14</strain>
    </source>
</reference>
<protein>
    <recommendedName>
        <fullName evidence="4">DUF1302 domain-containing protein</fullName>
    </recommendedName>
</protein>
<accession>A0A2W5T242</accession>
<evidence type="ECO:0000313" key="2">
    <source>
        <dbReference type="EMBL" id="PZR09132.1"/>
    </source>
</evidence>
<feature type="signal peptide" evidence="1">
    <location>
        <begin position="1"/>
        <end position="16"/>
    </location>
</feature>